<dbReference type="Proteomes" id="UP000676194">
    <property type="component" value="Chromosome"/>
</dbReference>
<evidence type="ECO:0000313" key="2">
    <source>
        <dbReference type="EMBL" id="QVL32389.1"/>
    </source>
</evidence>
<evidence type="ECO:0000313" key="3">
    <source>
        <dbReference type="Proteomes" id="UP000676194"/>
    </source>
</evidence>
<feature type="domain" description="Winged helix-turn helix" evidence="1">
    <location>
        <begin position="102"/>
        <end position="157"/>
    </location>
</feature>
<dbReference type="AlphaFoldDB" id="A0A8E6ETF9"/>
<keyword evidence="3" id="KW-1185">Reference proteome</keyword>
<dbReference type="RefSeq" id="WP_213497281.1">
    <property type="nucleotide sequence ID" value="NZ_CP074694.1"/>
</dbReference>
<sequence length="180" mass="21041">METKSIPCLVKKITNRSEMENRRRLGVQLILEGHTIKQVSDMLKVSTRSVDNWISWYKNQGEAGLKALKHPGPKSKLRPEQIQEVCSWLTRDATEFGFRTHLWTSRRVVQLIKEKFDIDYNANYFCDWLRKQGFSPQMPGKKAVQRDEQKIADWPKTEWSRILKKGIASGRISYSSMKPD</sequence>
<dbReference type="EMBL" id="CP074694">
    <property type="protein sequence ID" value="QVL32389.1"/>
    <property type="molecule type" value="Genomic_DNA"/>
</dbReference>
<dbReference type="KEGG" id="tsph:KIH39_00265"/>
<dbReference type="SUPFAM" id="SSF46689">
    <property type="entry name" value="Homeodomain-like"/>
    <property type="match status" value="1"/>
</dbReference>
<dbReference type="Pfam" id="PF13551">
    <property type="entry name" value="HTH_29"/>
    <property type="match status" value="1"/>
</dbReference>
<organism evidence="2 3">
    <name type="scientific">Telmatocola sphagniphila</name>
    <dbReference type="NCBI Taxonomy" id="1123043"/>
    <lineage>
        <taxon>Bacteria</taxon>
        <taxon>Pseudomonadati</taxon>
        <taxon>Planctomycetota</taxon>
        <taxon>Planctomycetia</taxon>
        <taxon>Gemmatales</taxon>
        <taxon>Gemmataceae</taxon>
    </lineage>
</organism>
<dbReference type="InterPro" id="IPR009057">
    <property type="entry name" value="Homeodomain-like_sf"/>
</dbReference>
<evidence type="ECO:0000259" key="1">
    <source>
        <dbReference type="Pfam" id="PF13592"/>
    </source>
</evidence>
<dbReference type="InterPro" id="IPR025959">
    <property type="entry name" value="Winged_HTH_dom"/>
</dbReference>
<proteinExistence type="predicted"/>
<reference evidence="2" key="1">
    <citation type="submission" date="2021-05" db="EMBL/GenBank/DDBJ databases">
        <title>Complete genome sequence of the cellulolytic planctomycete Telmatocola sphagniphila SP2T and characterization of the first cellulase from planctomycetes.</title>
        <authorList>
            <person name="Rakitin A.L."/>
            <person name="Beletsky A.V."/>
            <person name="Naumoff D.G."/>
            <person name="Kulichevskaya I.S."/>
            <person name="Mardanov A.V."/>
            <person name="Ravin N.V."/>
            <person name="Dedysh S.N."/>
        </authorList>
    </citation>
    <scope>NUCLEOTIDE SEQUENCE</scope>
    <source>
        <strain evidence="2">SP2T</strain>
    </source>
</reference>
<gene>
    <name evidence="2" type="ORF">KIH39_00265</name>
</gene>
<name>A0A8E6ETF9_9BACT</name>
<accession>A0A8E6ETF9</accession>
<dbReference type="Pfam" id="PF13592">
    <property type="entry name" value="HTH_33"/>
    <property type="match status" value="1"/>
</dbReference>
<protein>
    <submittedName>
        <fullName evidence="2">Transposase</fullName>
    </submittedName>
</protein>